<sequence>MAAEFWRRRLSNQIIEGGPMMAMGVLQGKHRVRRFGYRAAFDDSSIVGFEGITGETSKEINSSALQLRFKQTVLFLFANSENVLIMILAVSAGLRL</sequence>
<evidence type="ECO:0000313" key="2">
    <source>
        <dbReference type="EMBL" id="KNE93692.1"/>
    </source>
</evidence>
<comment type="caution">
    <text evidence="2">The sequence shown here is derived from an EMBL/GenBank/DDBJ whole genome shotgun (WGS) entry which is preliminary data.</text>
</comment>
<proteinExistence type="predicted"/>
<keyword evidence="1" id="KW-0472">Membrane</keyword>
<keyword evidence="1" id="KW-1133">Transmembrane helix</keyword>
<evidence type="ECO:0000313" key="3">
    <source>
        <dbReference type="Proteomes" id="UP000054564"/>
    </source>
</evidence>
<gene>
    <name evidence="2" type="ORF">PSTG_12973</name>
</gene>
<protein>
    <submittedName>
        <fullName evidence="2">Uncharacterized protein</fullName>
    </submittedName>
</protein>
<dbReference type="AlphaFoldDB" id="A0A0L0V335"/>
<keyword evidence="3" id="KW-1185">Reference proteome</keyword>
<reference evidence="3" key="1">
    <citation type="submission" date="2014-03" db="EMBL/GenBank/DDBJ databases">
        <title>The Genome Sequence of Puccinia striiformis f. sp. tritici PST-78.</title>
        <authorList>
            <consortium name="The Broad Institute Genome Sequencing Platform"/>
            <person name="Cuomo C."/>
            <person name="Hulbert S."/>
            <person name="Chen X."/>
            <person name="Walker B."/>
            <person name="Young S.K."/>
            <person name="Zeng Q."/>
            <person name="Gargeya S."/>
            <person name="Fitzgerald M."/>
            <person name="Haas B."/>
            <person name="Abouelleil A."/>
            <person name="Alvarado L."/>
            <person name="Arachchi H.M."/>
            <person name="Berlin A.M."/>
            <person name="Chapman S.B."/>
            <person name="Goldberg J."/>
            <person name="Griggs A."/>
            <person name="Gujja S."/>
            <person name="Hansen M."/>
            <person name="Howarth C."/>
            <person name="Imamovic A."/>
            <person name="Larimer J."/>
            <person name="McCowan C."/>
            <person name="Montmayeur A."/>
            <person name="Murphy C."/>
            <person name="Neiman D."/>
            <person name="Pearson M."/>
            <person name="Priest M."/>
            <person name="Roberts A."/>
            <person name="Saif S."/>
            <person name="Shea T."/>
            <person name="Sisk P."/>
            <person name="Sykes S."/>
            <person name="Wortman J."/>
            <person name="Nusbaum C."/>
            <person name="Birren B."/>
        </authorList>
    </citation>
    <scope>NUCLEOTIDE SEQUENCE [LARGE SCALE GENOMIC DNA]</scope>
    <source>
        <strain evidence="3">race PST-78</strain>
    </source>
</reference>
<organism evidence="2 3">
    <name type="scientific">Puccinia striiformis f. sp. tritici PST-78</name>
    <dbReference type="NCBI Taxonomy" id="1165861"/>
    <lineage>
        <taxon>Eukaryota</taxon>
        <taxon>Fungi</taxon>
        <taxon>Dikarya</taxon>
        <taxon>Basidiomycota</taxon>
        <taxon>Pucciniomycotina</taxon>
        <taxon>Pucciniomycetes</taxon>
        <taxon>Pucciniales</taxon>
        <taxon>Pucciniaceae</taxon>
        <taxon>Puccinia</taxon>
    </lineage>
</organism>
<evidence type="ECO:0000256" key="1">
    <source>
        <dbReference type="SAM" id="Phobius"/>
    </source>
</evidence>
<dbReference type="EMBL" id="AJIL01000132">
    <property type="protein sequence ID" value="KNE93692.1"/>
    <property type="molecule type" value="Genomic_DNA"/>
</dbReference>
<accession>A0A0L0V335</accession>
<feature type="transmembrane region" description="Helical" evidence="1">
    <location>
        <begin position="73"/>
        <end position="94"/>
    </location>
</feature>
<name>A0A0L0V335_9BASI</name>
<keyword evidence="1" id="KW-0812">Transmembrane</keyword>
<dbReference type="Proteomes" id="UP000054564">
    <property type="component" value="Unassembled WGS sequence"/>
</dbReference>